<evidence type="ECO:0000313" key="2">
    <source>
        <dbReference type="Proteomes" id="UP001441944"/>
    </source>
</evidence>
<keyword evidence="2" id="KW-1185">Reference proteome</keyword>
<dbReference type="Proteomes" id="UP001441944">
    <property type="component" value="Unassembled WGS sequence"/>
</dbReference>
<organism evidence="1 2">
    <name type="scientific">Pseudophaeobacter arcticus</name>
    <dbReference type="NCBI Taxonomy" id="385492"/>
    <lineage>
        <taxon>Bacteria</taxon>
        <taxon>Pseudomonadati</taxon>
        <taxon>Pseudomonadota</taxon>
        <taxon>Alphaproteobacteria</taxon>
        <taxon>Rhodobacterales</taxon>
        <taxon>Paracoccaceae</taxon>
        <taxon>Pseudophaeobacter</taxon>
    </lineage>
</organism>
<protein>
    <submittedName>
        <fullName evidence="1">Uncharacterized protein</fullName>
    </submittedName>
</protein>
<accession>A0ABQ0ARF6</accession>
<dbReference type="EMBL" id="BAABWU010000022">
    <property type="protein sequence ID" value="GAA6198461.1"/>
    <property type="molecule type" value="Genomic_DNA"/>
</dbReference>
<comment type="caution">
    <text evidence="1">The sequence shown here is derived from an EMBL/GenBank/DDBJ whole genome shotgun (WGS) entry which is preliminary data.</text>
</comment>
<reference evidence="1 2" key="1">
    <citation type="submission" date="2024-04" db="EMBL/GenBank/DDBJ databases">
        <title>Draft genome sequence of Pseudophaeobacter arcticus NBRC 116598.</title>
        <authorList>
            <person name="Miyakawa T."/>
            <person name="Kusuya Y."/>
            <person name="Miura T."/>
        </authorList>
    </citation>
    <scope>NUCLEOTIDE SEQUENCE [LARGE SCALE GENOMIC DNA]</scope>
    <source>
        <strain evidence="1 2">SU-CL00105</strain>
    </source>
</reference>
<evidence type="ECO:0000313" key="1">
    <source>
        <dbReference type="EMBL" id="GAA6198461.1"/>
    </source>
</evidence>
<gene>
    <name evidence="1" type="ORF">NBRC116598_39060</name>
</gene>
<sequence length="139" mass="15439">MILTHPILEKAQLMKFLLHSIVLLSFTLPLHAQHLLVDSPEGCDIVMSSPDGDLDYAGDGGLLLNETGYSSLEYFCSFTPKALYQWQVYDVTTHVGQCQMPGPEFVPQLFTIVRDPDQPGVISIFTGDAEPLRFYNCAS</sequence>
<proteinExistence type="predicted"/>
<name>A0ABQ0ARF6_9RHOB</name>